<proteinExistence type="inferred from homology"/>
<dbReference type="Proteomes" id="UP000886803">
    <property type="component" value="Unassembled WGS sequence"/>
</dbReference>
<dbReference type="Pfam" id="PF01183">
    <property type="entry name" value="Glyco_hydro_25"/>
    <property type="match status" value="1"/>
</dbReference>
<dbReference type="SUPFAM" id="SSF51445">
    <property type="entry name" value="(Trans)glycosidases"/>
    <property type="match status" value="1"/>
</dbReference>
<comment type="caution">
    <text evidence="2">The sequence shown here is derived from an EMBL/GenBank/DDBJ whole genome shotgun (WGS) entry which is preliminary data.</text>
</comment>
<comment type="similarity">
    <text evidence="1">Belongs to the glycosyl hydrolase 25 family.</text>
</comment>
<evidence type="ECO:0000313" key="2">
    <source>
        <dbReference type="EMBL" id="HJB42926.1"/>
    </source>
</evidence>
<reference evidence="2" key="2">
    <citation type="submission" date="2021-04" db="EMBL/GenBank/DDBJ databases">
        <authorList>
            <person name="Gilroy R."/>
        </authorList>
    </citation>
    <scope>NUCLEOTIDE SEQUENCE</scope>
    <source>
        <strain evidence="2">ChiBcec8-13705</strain>
    </source>
</reference>
<dbReference type="EMBL" id="DWYG01000179">
    <property type="protein sequence ID" value="HJB42926.1"/>
    <property type="molecule type" value="Genomic_DNA"/>
</dbReference>
<accession>A0A9D2M7P7</accession>
<dbReference type="InterPro" id="IPR017853">
    <property type="entry name" value="GH"/>
</dbReference>
<protein>
    <submittedName>
        <fullName evidence="2">Glycoside hydrolase family 25 protein</fullName>
    </submittedName>
</protein>
<dbReference type="PANTHER" id="PTHR34135">
    <property type="entry name" value="LYSOZYME"/>
    <property type="match status" value="1"/>
</dbReference>
<dbReference type="CDD" id="cd06414">
    <property type="entry name" value="GH25_LytC-like"/>
    <property type="match status" value="1"/>
</dbReference>
<dbReference type="PANTHER" id="PTHR34135:SF2">
    <property type="entry name" value="LYSOZYME"/>
    <property type="match status" value="1"/>
</dbReference>
<sequence length="311" mass="34389">MAVFQHGIDVSRYQGSINWPQVAAGGQQFAIVRLGSSNNGGLYVDPYFLQNVNGAHAAGLRVGAYYYSYARSQNAVIQELTVFLNALAGLQLEYPVFVDVEDSSLASLGRDELTRLVQFAMDILYQRGWYAGWYSYTNFIAASLNPSALSSYPLWLADYRTQPGFSGEYAMWQYSATGSVSGINGACDLNESYVDFLPLIQAGNFNGYGSSGPEMEPVQGVQLVVFGAQTEYFYTANFNDVVGYLPIGRYEVTQQSTVKYNGYDWVLFRYQGSEYWTALIGDRNRLESGSACETLLSEARAKIEAARAALE</sequence>
<name>A0A9D2M7P7_9FIRM</name>
<dbReference type="GO" id="GO:0009253">
    <property type="term" value="P:peptidoglycan catabolic process"/>
    <property type="evidence" value="ECO:0007669"/>
    <property type="project" value="InterPro"/>
</dbReference>
<dbReference type="GO" id="GO:0016998">
    <property type="term" value="P:cell wall macromolecule catabolic process"/>
    <property type="evidence" value="ECO:0007669"/>
    <property type="project" value="InterPro"/>
</dbReference>
<keyword evidence="2" id="KW-0378">Hydrolase</keyword>
<gene>
    <name evidence="2" type="ORF">H9945_10565</name>
</gene>
<reference evidence="2" key="1">
    <citation type="journal article" date="2021" name="PeerJ">
        <title>Extensive microbial diversity within the chicken gut microbiome revealed by metagenomics and culture.</title>
        <authorList>
            <person name="Gilroy R."/>
            <person name="Ravi A."/>
            <person name="Getino M."/>
            <person name="Pursley I."/>
            <person name="Horton D.L."/>
            <person name="Alikhan N.F."/>
            <person name="Baker D."/>
            <person name="Gharbi K."/>
            <person name="Hall N."/>
            <person name="Watson M."/>
            <person name="Adriaenssens E.M."/>
            <person name="Foster-Nyarko E."/>
            <person name="Jarju S."/>
            <person name="Secka A."/>
            <person name="Antonio M."/>
            <person name="Oren A."/>
            <person name="Chaudhuri R.R."/>
            <person name="La Ragione R."/>
            <person name="Hildebrand F."/>
            <person name="Pallen M.J."/>
        </authorList>
    </citation>
    <scope>NUCLEOTIDE SEQUENCE</scope>
    <source>
        <strain evidence="2">ChiBcec8-13705</strain>
    </source>
</reference>
<organism evidence="2 3">
    <name type="scientific">Candidatus Gemmiger avicola</name>
    <dbReference type="NCBI Taxonomy" id="2838605"/>
    <lineage>
        <taxon>Bacteria</taxon>
        <taxon>Bacillati</taxon>
        <taxon>Bacillota</taxon>
        <taxon>Clostridia</taxon>
        <taxon>Eubacteriales</taxon>
        <taxon>Gemmiger</taxon>
    </lineage>
</organism>
<dbReference type="InterPro" id="IPR002053">
    <property type="entry name" value="Glyco_hydro_25"/>
</dbReference>
<evidence type="ECO:0000313" key="3">
    <source>
        <dbReference type="Proteomes" id="UP000886803"/>
    </source>
</evidence>
<dbReference type="GO" id="GO:0003796">
    <property type="term" value="F:lysozyme activity"/>
    <property type="evidence" value="ECO:0007669"/>
    <property type="project" value="InterPro"/>
</dbReference>
<dbReference type="Gene3D" id="3.20.20.80">
    <property type="entry name" value="Glycosidases"/>
    <property type="match status" value="1"/>
</dbReference>
<evidence type="ECO:0000256" key="1">
    <source>
        <dbReference type="ARBA" id="ARBA00010646"/>
    </source>
</evidence>
<dbReference type="AlphaFoldDB" id="A0A9D2M7P7"/>
<dbReference type="PROSITE" id="PS51904">
    <property type="entry name" value="GLYCOSYL_HYDROL_F25_2"/>
    <property type="match status" value="1"/>
</dbReference>
<dbReference type="GO" id="GO:0016052">
    <property type="term" value="P:carbohydrate catabolic process"/>
    <property type="evidence" value="ECO:0007669"/>
    <property type="project" value="TreeGrafter"/>
</dbReference>